<dbReference type="PROSITE" id="PS00879">
    <property type="entry name" value="ODR_DC_2_2"/>
    <property type="match status" value="1"/>
</dbReference>
<feature type="domain" description="Orn/DAP/Arg decarboxylase 2 C-terminal" evidence="6">
    <location>
        <begin position="71"/>
        <end position="159"/>
    </location>
</feature>
<dbReference type="PANTHER" id="PTHR11482">
    <property type="entry name" value="ARGININE/DIAMINOPIMELATE/ORNITHINE DECARBOXYLASE"/>
    <property type="match status" value="1"/>
</dbReference>
<reference evidence="8" key="1">
    <citation type="submission" date="2021-01" db="EMBL/GenBank/DDBJ databases">
        <authorList>
            <person name="Corre E."/>
            <person name="Pelletier E."/>
            <person name="Niang G."/>
            <person name="Scheremetjew M."/>
            <person name="Finn R."/>
            <person name="Kale V."/>
            <person name="Holt S."/>
            <person name="Cochrane G."/>
            <person name="Meng A."/>
            <person name="Brown T."/>
            <person name="Cohen L."/>
        </authorList>
    </citation>
    <scope>NUCLEOTIDE SEQUENCE</scope>
    <source>
        <strain evidence="8">Ras09</strain>
    </source>
</reference>
<evidence type="ECO:0000256" key="3">
    <source>
        <dbReference type="ARBA" id="ARBA00022898"/>
    </source>
</evidence>
<sequence>MNSRKIFDRAVELGMPEMTFLDVGGGFTLVHEQKVKNFDFVAPKLNNMLEKYFPDPKVRVIGEPGRFVSESVVYMASPIIGQKVMKSGARHYYLNNGIYQGYSVRIFGEEQFISPLDRKIEKREKAKTTWWGQTCDSCDWIIKDKMHPVYKTGEWVFTWDHGAYHKDLTNNFNGFPLGDTHYKFD</sequence>
<dbReference type="InterPro" id="IPR022644">
    <property type="entry name" value="De-COase2_N"/>
</dbReference>
<accession>A0A7S3CHU0</accession>
<evidence type="ECO:0000259" key="6">
    <source>
        <dbReference type="Pfam" id="PF00278"/>
    </source>
</evidence>
<dbReference type="InterPro" id="IPR029066">
    <property type="entry name" value="PLP-binding_barrel"/>
</dbReference>
<dbReference type="InterPro" id="IPR009006">
    <property type="entry name" value="Ala_racemase/Decarboxylase_C"/>
</dbReference>
<evidence type="ECO:0000256" key="1">
    <source>
        <dbReference type="ARBA" id="ARBA00001933"/>
    </source>
</evidence>
<dbReference type="AlphaFoldDB" id="A0A7S3CHU0"/>
<dbReference type="Pfam" id="PF02784">
    <property type="entry name" value="Orn_Arg_deC_N"/>
    <property type="match status" value="1"/>
</dbReference>
<protein>
    <recommendedName>
        <fullName evidence="9">Ornithine decarboxylase</fullName>
    </recommendedName>
</protein>
<keyword evidence="3" id="KW-0663">Pyridoxal phosphate</keyword>
<dbReference type="Gene3D" id="3.20.20.10">
    <property type="entry name" value="Alanine racemase"/>
    <property type="match status" value="1"/>
</dbReference>
<organism evidence="8">
    <name type="scientific">Strombidium rassoulzadegani</name>
    <dbReference type="NCBI Taxonomy" id="1082188"/>
    <lineage>
        <taxon>Eukaryota</taxon>
        <taxon>Sar</taxon>
        <taxon>Alveolata</taxon>
        <taxon>Ciliophora</taxon>
        <taxon>Intramacronucleata</taxon>
        <taxon>Spirotrichea</taxon>
        <taxon>Oligotrichia</taxon>
        <taxon>Strombidiidae</taxon>
        <taxon>Strombidium</taxon>
    </lineage>
</organism>
<comment type="cofactor">
    <cofactor evidence="1">
        <name>pyridoxal 5'-phosphate</name>
        <dbReference type="ChEBI" id="CHEBI:597326"/>
    </cofactor>
</comment>
<evidence type="ECO:0008006" key="9">
    <source>
        <dbReference type="Google" id="ProtNLM"/>
    </source>
</evidence>
<gene>
    <name evidence="8" type="ORF">SRAS04492_LOCUS25</name>
</gene>
<evidence type="ECO:0000313" key="8">
    <source>
        <dbReference type="EMBL" id="CAE0228242.1"/>
    </source>
</evidence>
<feature type="domain" description="Orn/DAP/Arg decarboxylase 2 N-terminal" evidence="7">
    <location>
        <begin position="3"/>
        <end position="69"/>
    </location>
</feature>
<dbReference type="SUPFAM" id="SSF51419">
    <property type="entry name" value="PLP-binding barrel"/>
    <property type="match status" value="1"/>
</dbReference>
<evidence type="ECO:0000256" key="5">
    <source>
        <dbReference type="RuleBase" id="RU003737"/>
    </source>
</evidence>
<dbReference type="GO" id="GO:0005737">
    <property type="term" value="C:cytoplasm"/>
    <property type="evidence" value="ECO:0007669"/>
    <property type="project" value="TreeGrafter"/>
</dbReference>
<dbReference type="InterPro" id="IPR000183">
    <property type="entry name" value="Orn/DAP/Arg_de-COase"/>
</dbReference>
<dbReference type="GO" id="GO:0033387">
    <property type="term" value="P:putrescine biosynthetic process from arginine, via ornithine"/>
    <property type="evidence" value="ECO:0007669"/>
    <property type="project" value="TreeGrafter"/>
</dbReference>
<dbReference type="EMBL" id="HBIA01000038">
    <property type="protein sequence ID" value="CAE0228242.1"/>
    <property type="molecule type" value="Transcribed_RNA"/>
</dbReference>
<dbReference type="SUPFAM" id="SSF50621">
    <property type="entry name" value="Alanine racemase C-terminal domain-like"/>
    <property type="match status" value="1"/>
</dbReference>
<comment type="similarity">
    <text evidence="2 5">Belongs to the Orn/Lys/Arg decarboxylase class-II family.</text>
</comment>
<evidence type="ECO:0000256" key="2">
    <source>
        <dbReference type="ARBA" id="ARBA00008872"/>
    </source>
</evidence>
<evidence type="ECO:0000256" key="4">
    <source>
        <dbReference type="ARBA" id="ARBA00023239"/>
    </source>
</evidence>
<dbReference type="InterPro" id="IPR002433">
    <property type="entry name" value="Orn_de-COase"/>
</dbReference>
<dbReference type="Pfam" id="PF00278">
    <property type="entry name" value="Orn_DAP_Arg_deC"/>
    <property type="match status" value="1"/>
</dbReference>
<dbReference type="Gene3D" id="2.40.37.10">
    <property type="entry name" value="Lyase, Ornithine Decarboxylase, Chain A, domain 1"/>
    <property type="match status" value="1"/>
</dbReference>
<dbReference type="PANTHER" id="PTHR11482:SF6">
    <property type="entry name" value="ORNITHINE DECARBOXYLASE 1-RELATED"/>
    <property type="match status" value="1"/>
</dbReference>
<dbReference type="InterPro" id="IPR022643">
    <property type="entry name" value="De-COase2_C"/>
</dbReference>
<evidence type="ECO:0000259" key="7">
    <source>
        <dbReference type="Pfam" id="PF02784"/>
    </source>
</evidence>
<name>A0A7S3CHU0_9SPIT</name>
<proteinExistence type="inferred from homology"/>
<dbReference type="GO" id="GO:0004586">
    <property type="term" value="F:ornithine decarboxylase activity"/>
    <property type="evidence" value="ECO:0007669"/>
    <property type="project" value="TreeGrafter"/>
</dbReference>
<dbReference type="PRINTS" id="PR01179">
    <property type="entry name" value="ODADCRBXLASE"/>
</dbReference>
<keyword evidence="4" id="KW-0456">Lyase</keyword>
<dbReference type="InterPro" id="IPR022657">
    <property type="entry name" value="De-COase2_CS"/>
</dbReference>